<comment type="caution">
    <text evidence="2">The sequence shown here is derived from an EMBL/GenBank/DDBJ whole genome shotgun (WGS) entry which is preliminary data.</text>
</comment>
<reference evidence="2 3" key="1">
    <citation type="submission" date="2018-08" db="EMBL/GenBank/DDBJ databases">
        <title>Bacillus chawlae sp. nov., Bacillus glennii sp. nov., and Bacillus saganii sp. nov. Isolated from the Vehicle Assembly Building at Kennedy Space Center where the Viking Spacecraft were Assembled.</title>
        <authorList>
            <person name="Seuylemezian A."/>
            <person name="Vaishampayan P."/>
        </authorList>
    </citation>
    <scope>NUCLEOTIDE SEQUENCE [LARGE SCALE GENOMIC DNA]</scope>
    <source>
        <strain evidence="2 3">V44-8</strain>
    </source>
</reference>
<sequence>MHETAAKNKSEASAVDYDKVVQSSSFKELMQQKKNFIIPMSIFFMVFYFTLPVMTAYTTVLNQPAIGAISWAWIFAFAQFVMTVSLCMIYTRKARKFDEIVDRITKEAGR</sequence>
<keyword evidence="3" id="KW-1185">Reference proteome</keyword>
<name>A0A372LB52_9BACI</name>
<dbReference type="PANTHER" id="PTHR38441:SF1">
    <property type="entry name" value="MEMBRANE PROTEIN"/>
    <property type="match status" value="1"/>
</dbReference>
<keyword evidence="1" id="KW-0812">Transmembrane</keyword>
<dbReference type="EMBL" id="QVTD01000010">
    <property type="protein sequence ID" value="RFU62529.1"/>
    <property type="molecule type" value="Genomic_DNA"/>
</dbReference>
<organism evidence="2 3">
    <name type="scientific">Peribacillus glennii</name>
    <dbReference type="NCBI Taxonomy" id="2303991"/>
    <lineage>
        <taxon>Bacteria</taxon>
        <taxon>Bacillati</taxon>
        <taxon>Bacillota</taxon>
        <taxon>Bacilli</taxon>
        <taxon>Bacillales</taxon>
        <taxon>Bacillaceae</taxon>
        <taxon>Peribacillus</taxon>
    </lineage>
</organism>
<proteinExistence type="predicted"/>
<dbReference type="RefSeq" id="WP_117323423.1">
    <property type="nucleotide sequence ID" value="NZ_QVTD01000010.1"/>
</dbReference>
<dbReference type="InterPro" id="IPR007436">
    <property type="entry name" value="DUF485"/>
</dbReference>
<dbReference type="Pfam" id="PF04341">
    <property type="entry name" value="DUF485"/>
    <property type="match status" value="1"/>
</dbReference>
<dbReference type="Proteomes" id="UP000262939">
    <property type="component" value="Unassembled WGS sequence"/>
</dbReference>
<feature type="transmembrane region" description="Helical" evidence="1">
    <location>
        <begin position="36"/>
        <end position="57"/>
    </location>
</feature>
<accession>A0A372LB52</accession>
<feature type="transmembrane region" description="Helical" evidence="1">
    <location>
        <begin position="69"/>
        <end position="90"/>
    </location>
</feature>
<protein>
    <submittedName>
        <fullName evidence="2">DUF485 domain-containing protein</fullName>
    </submittedName>
</protein>
<evidence type="ECO:0000313" key="2">
    <source>
        <dbReference type="EMBL" id="RFU62529.1"/>
    </source>
</evidence>
<dbReference type="OrthoDB" id="2886991at2"/>
<evidence type="ECO:0000256" key="1">
    <source>
        <dbReference type="SAM" id="Phobius"/>
    </source>
</evidence>
<evidence type="ECO:0000313" key="3">
    <source>
        <dbReference type="Proteomes" id="UP000262939"/>
    </source>
</evidence>
<keyword evidence="1" id="KW-1133">Transmembrane helix</keyword>
<dbReference type="AlphaFoldDB" id="A0A372LB52"/>
<gene>
    <name evidence="2" type="ORF">D0466_14785</name>
</gene>
<keyword evidence="1" id="KW-0472">Membrane</keyword>
<dbReference type="PANTHER" id="PTHR38441">
    <property type="entry name" value="INTEGRAL MEMBRANE PROTEIN-RELATED"/>
    <property type="match status" value="1"/>
</dbReference>